<evidence type="ECO:0000313" key="4">
    <source>
        <dbReference type="EMBL" id="CAK8693870.1"/>
    </source>
</evidence>
<feature type="compositionally biased region" description="Basic and acidic residues" evidence="2">
    <location>
        <begin position="228"/>
        <end position="243"/>
    </location>
</feature>
<name>A0ABP0GUB9_CLALP</name>
<comment type="caution">
    <text evidence="4">The sequence shown here is derived from an EMBL/GenBank/DDBJ whole genome shotgun (WGS) entry which is preliminary data.</text>
</comment>
<sequence>MNYLNDGSFLLENDFCSLLSSSENSIAGEMWDPPLIVDRVQVLTPPYESSKSDCDENSATGELFAELCDLPLSELNRQSSYESFLSIPPSANVNSPTAGSEHSVSLSDGGQEKLNYNFHSLSETNITKKNPCMSKNAKTARRNREKKKNYMQELENDVKTLRTDKESLCIKVNKLESTVEDLKQEVDYLRSVLAHESELSQLLNIVAKAPGITLVKPQLKGVKRKLGLSHDDHNYPKQGKLDTTDSLEGNSSVSPGVCLHVSDGKLSFEVCSMCNETHSTHGCNS</sequence>
<evidence type="ECO:0000256" key="1">
    <source>
        <dbReference type="SAM" id="Coils"/>
    </source>
</evidence>
<proteinExistence type="predicted"/>
<feature type="coiled-coil region" evidence="1">
    <location>
        <begin position="137"/>
        <end position="192"/>
    </location>
</feature>
<dbReference type="Proteomes" id="UP001642483">
    <property type="component" value="Unassembled WGS sequence"/>
</dbReference>
<accession>A0ABP0GUB9</accession>
<evidence type="ECO:0000313" key="5">
    <source>
        <dbReference type="Proteomes" id="UP001642483"/>
    </source>
</evidence>
<dbReference type="Pfam" id="PF00170">
    <property type="entry name" value="bZIP_1"/>
    <property type="match status" value="1"/>
</dbReference>
<feature type="region of interest" description="Disordered" evidence="2">
    <location>
        <begin position="227"/>
        <end position="248"/>
    </location>
</feature>
<keyword evidence="1" id="KW-0175">Coiled coil</keyword>
<protein>
    <recommendedName>
        <fullName evidence="3">BZIP domain-containing protein</fullName>
    </recommendedName>
</protein>
<dbReference type="Gene3D" id="1.20.5.170">
    <property type="match status" value="1"/>
</dbReference>
<dbReference type="SUPFAM" id="SSF57959">
    <property type="entry name" value="Leucine zipper domain"/>
    <property type="match status" value="1"/>
</dbReference>
<keyword evidence="5" id="KW-1185">Reference proteome</keyword>
<dbReference type="InterPro" id="IPR046347">
    <property type="entry name" value="bZIP_sf"/>
</dbReference>
<gene>
    <name evidence="4" type="ORF">CVLEPA_LOCUS27160</name>
</gene>
<feature type="domain" description="BZIP" evidence="3">
    <location>
        <begin position="135"/>
        <end position="189"/>
    </location>
</feature>
<organism evidence="4 5">
    <name type="scientific">Clavelina lepadiformis</name>
    <name type="common">Light-bulb sea squirt</name>
    <name type="synonym">Ascidia lepadiformis</name>
    <dbReference type="NCBI Taxonomy" id="159417"/>
    <lineage>
        <taxon>Eukaryota</taxon>
        <taxon>Metazoa</taxon>
        <taxon>Chordata</taxon>
        <taxon>Tunicata</taxon>
        <taxon>Ascidiacea</taxon>
        <taxon>Aplousobranchia</taxon>
        <taxon>Clavelinidae</taxon>
        <taxon>Clavelina</taxon>
    </lineage>
</organism>
<dbReference type="InterPro" id="IPR004827">
    <property type="entry name" value="bZIP"/>
</dbReference>
<dbReference type="EMBL" id="CAWYQH010000141">
    <property type="protein sequence ID" value="CAK8693870.1"/>
    <property type="molecule type" value="Genomic_DNA"/>
</dbReference>
<evidence type="ECO:0000256" key="2">
    <source>
        <dbReference type="SAM" id="MobiDB-lite"/>
    </source>
</evidence>
<dbReference type="PROSITE" id="PS50217">
    <property type="entry name" value="BZIP"/>
    <property type="match status" value="1"/>
</dbReference>
<reference evidence="4 5" key="1">
    <citation type="submission" date="2024-02" db="EMBL/GenBank/DDBJ databases">
        <authorList>
            <person name="Daric V."/>
            <person name="Darras S."/>
        </authorList>
    </citation>
    <scope>NUCLEOTIDE SEQUENCE [LARGE SCALE GENOMIC DNA]</scope>
</reference>
<evidence type="ECO:0000259" key="3">
    <source>
        <dbReference type="PROSITE" id="PS50217"/>
    </source>
</evidence>